<dbReference type="PANTHER" id="PTHR14889:SF2">
    <property type="entry name" value="GENE 6377-RELATED"/>
    <property type="match status" value="1"/>
</dbReference>
<organism evidence="2 3">
    <name type="scientific">Astyanax mexicanus</name>
    <name type="common">Blind cave fish</name>
    <name type="synonym">Astyanax fasciatus mexicanus</name>
    <dbReference type="NCBI Taxonomy" id="7994"/>
    <lineage>
        <taxon>Eukaryota</taxon>
        <taxon>Metazoa</taxon>
        <taxon>Chordata</taxon>
        <taxon>Craniata</taxon>
        <taxon>Vertebrata</taxon>
        <taxon>Euteleostomi</taxon>
        <taxon>Actinopterygii</taxon>
        <taxon>Neopterygii</taxon>
        <taxon>Teleostei</taxon>
        <taxon>Ostariophysi</taxon>
        <taxon>Characiformes</taxon>
        <taxon>Characoidei</taxon>
        <taxon>Acestrorhamphidae</taxon>
        <taxon>Acestrorhamphinae</taxon>
        <taxon>Astyanax</taxon>
    </lineage>
</organism>
<evidence type="ECO:0000313" key="3">
    <source>
        <dbReference type="Proteomes" id="UP000694621"/>
    </source>
</evidence>
<dbReference type="AlphaFoldDB" id="A0A8B9J9Q8"/>
<dbReference type="PANTHER" id="PTHR14889">
    <property type="entry name" value="RCG36411"/>
    <property type="match status" value="1"/>
</dbReference>
<feature type="compositionally biased region" description="Polar residues" evidence="1">
    <location>
        <begin position="239"/>
        <end position="271"/>
    </location>
</feature>
<dbReference type="OrthoDB" id="8778600at2759"/>
<dbReference type="GO" id="GO:0034121">
    <property type="term" value="P:regulation of toll-like receptor signaling pathway"/>
    <property type="evidence" value="ECO:0007669"/>
    <property type="project" value="InterPro"/>
</dbReference>
<dbReference type="InterPro" id="IPR027869">
    <property type="entry name" value="TASL"/>
</dbReference>
<reference evidence="2" key="1">
    <citation type="submission" date="2025-08" db="UniProtKB">
        <authorList>
            <consortium name="Ensembl"/>
        </authorList>
    </citation>
    <scope>IDENTIFICATION</scope>
</reference>
<feature type="region of interest" description="Disordered" evidence="1">
    <location>
        <begin position="238"/>
        <end position="271"/>
    </location>
</feature>
<name>A0A8B9J9Q8_ASTMX</name>
<dbReference type="Pfam" id="PF15133">
    <property type="entry name" value="TASL"/>
    <property type="match status" value="1"/>
</dbReference>
<protein>
    <submittedName>
        <fullName evidence="2">Si:dkey-237j10.2</fullName>
    </submittedName>
</protein>
<dbReference type="Proteomes" id="UP000694621">
    <property type="component" value="Unplaced"/>
</dbReference>
<dbReference type="Ensembl" id="ENSAMXT00005013489.1">
    <property type="protein sequence ID" value="ENSAMXP00005012154.1"/>
    <property type="gene ID" value="ENSAMXG00005006605.1"/>
</dbReference>
<accession>A0A8B9J9Q8</accession>
<evidence type="ECO:0000313" key="2">
    <source>
        <dbReference type="Ensembl" id="ENSAMXP00005012154.1"/>
    </source>
</evidence>
<evidence type="ECO:0000256" key="1">
    <source>
        <dbReference type="SAM" id="MobiDB-lite"/>
    </source>
</evidence>
<sequence length="302" mass="33519">CLIFTGVCRILEVKVDHCSSCSPQQQTRMSSGSVIIWNCKLLYNKSALSQLKIYTYRTNSFSLKYVFFSWLVGRLESREKSGPHLTSTPSMALAVPSCSVEDHWGMELYISGSCPSFYKAYPDLQLAWDTLRDPHHPHNPVHLLSQSQGPFLQSQDLASLDVIEETGKETDSQSKPDEGYLVIESMKGPGSEPRLTNSMLNGYLENQLMEVYRQHMQDSLARCASSSLTASVVPALVPSNLSTSDNQTTNQGDRMDSNSSHSSVRYLSTCSAPPTSHFSSPVLQISYPQEENSLTHPEPALN</sequence>
<proteinExistence type="predicted"/>